<reference evidence="2" key="1">
    <citation type="journal article" date="2020" name="Mol. Plant Microbe">
        <title>Rhizobial microsymbionts of the narrowly endemic Oxytropis species growing in Kamchatka are characterized by significant genetic diversity and possess a set of genes that are associated with T3SS and T6SS secretion systems and can affect the development of symbiosis.</title>
        <authorList>
            <person name="Safronova V."/>
            <person name="Guro P."/>
            <person name="Sazanova A."/>
            <person name="Kuznetsova I."/>
            <person name="Belimov A."/>
            <person name="Yakubov V."/>
            <person name="Chirak E."/>
            <person name="Afonin A."/>
            <person name="Gogolev Y."/>
            <person name="Andronov E."/>
            <person name="Tikhonovich I."/>
        </authorList>
    </citation>
    <scope>NUCLEOTIDE SEQUENCE [LARGE SCALE GENOMIC DNA]</scope>
    <source>
        <strain evidence="2">583</strain>
    </source>
</reference>
<dbReference type="EMBL" id="CP050296">
    <property type="protein sequence ID" value="QND56750.1"/>
    <property type="molecule type" value="Genomic_DNA"/>
</dbReference>
<evidence type="ECO:0000313" key="1">
    <source>
        <dbReference type="EMBL" id="QND56750.1"/>
    </source>
</evidence>
<dbReference type="AlphaFoldDB" id="A0A7G6SQG8"/>
<evidence type="ECO:0000313" key="2">
    <source>
        <dbReference type="Proteomes" id="UP000515465"/>
    </source>
</evidence>
<dbReference type="Proteomes" id="UP000515465">
    <property type="component" value="Chromosome"/>
</dbReference>
<gene>
    <name evidence="1" type="ORF">HB778_09065</name>
</gene>
<protein>
    <submittedName>
        <fullName evidence="1">Uncharacterized protein</fullName>
    </submittedName>
</protein>
<organism evidence="1 2">
    <name type="scientific">Mesorhizobium huakuii</name>
    <dbReference type="NCBI Taxonomy" id="28104"/>
    <lineage>
        <taxon>Bacteria</taxon>
        <taxon>Pseudomonadati</taxon>
        <taxon>Pseudomonadota</taxon>
        <taxon>Alphaproteobacteria</taxon>
        <taxon>Hyphomicrobiales</taxon>
        <taxon>Phyllobacteriaceae</taxon>
        <taxon>Mesorhizobium</taxon>
    </lineage>
</organism>
<proteinExistence type="predicted"/>
<sequence length="79" mass="8877">MRHEKSNPGTVSQFYARARKTRSKALAHPVMTGNRFFATAKGRRKIFHIQGADGFKPLKRALISGLFSRLPAVAQNSFF</sequence>
<name>A0A7G6SQG8_9HYPH</name>
<accession>A0A7G6SQG8</accession>
<dbReference type="RefSeq" id="WP_183463169.1">
    <property type="nucleotide sequence ID" value="NZ_CP050296.1"/>
</dbReference>